<dbReference type="PANTHER" id="PTHR31900">
    <property type="entry name" value="F-BOX/RNI SUPERFAMILY PROTEIN-RELATED"/>
    <property type="match status" value="1"/>
</dbReference>
<accession>A0A6D2HN25</accession>
<dbReference type="InterPro" id="IPR032675">
    <property type="entry name" value="LRR_dom_sf"/>
</dbReference>
<sequence>MASPIQGVDFISSMPDVILHHIVSFIPIKLAIITSALSRRWRHVWCGTPCLDFDRYDGAEAINQTLNSYRAQKITSFDLSMSECVPEPQIDSWIEFAMSRNVEKMSLSLSGFVDEETYRFPDSFYLSSSLEELWLDFVMIPGCTVSWKSLRRLTLCETKQSLADILTGCPVLETLELLDCGGVQRLDLTKSPTLTRLTVFLGQFHIIAPHIRYLKLTSTKEQCTLVDVSSLIEASLAICLEANTYGYSSGNYLGAGDYLPLQNMVLKMLAKLQNVKKLTFGSTFLQDANLARCLDSQGLDPNQCWRSKLYEAFPTSADYHYDFSRFSSKLVASFIEMVLKNAKTLETLTVALKHIRYRGAGKCFKELLQMHPTLSNNNNVSIEFRRLVFSSMFYLV</sequence>
<dbReference type="InterPro" id="IPR001810">
    <property type="entry name" value="F-box_dom"/>
</dbReference>
<proteinExistence type="predicted"/>
<evidence type="ECO:0000313" key="3">
    <source>
        <dbReference type="EMBL" id="CAA7017440.1"/>
    </source>
</evidence>
<evidence type="ECO:0000259" key="1">
    <source>
        <dbReference type="Pfam" id="PF00646"/>
    </source>
</evidence>
<gene>
    <name evidence="3" type="ORF">MERR_LOCUS4675</name>
</gene>
<protein>
    <recommendedName>
        <fullName evidence="5">F-box domain-containing protein</fullName>
    </recommendedName>
</protein>
<evidence type="ECO:0008006" key="5">
    <source>
        <dbReference type="Google" id="ProtNLM"/>
    </source>
</evidence>
<dbReference type="Proteomes" id="UP000467841">
    <property type="component" value="Unassembled WGS sequence"/>
</dbReference>
<dbReference type="Gene3D" id="3.80.10.10">
    <property type="entry name" value="Ribonuclease Inhibitor"/>
    <property type="match status" value="1"/>
</dbReference>
<dbReference type="EMBL" id="CACVBM020000332">
    <property type="protein sequence ID" value="CAA7017440.1"/>
    <property type="molecule type" value="Genomic_DNA"/>
</dbReference>
<dbReference type="SUPFAM" id="SSF81383">
    <property type="entry name" value="F-box domain"/>
    <property type="match status" value="1"/>
</dbReference>
<keyword evidence="4" id="KW-1185">Reference proteome</keyword>
<feature type="domain" description="F-box/LRR-repeat protein 15/At3g58940/PEG3-like LRR" evidence="2">
    <location>
        <begin position="90"/>
        <end position="204"/>
    </location>
</feature>
<dbReference type="PANTHER" id="PTHR31900:SF32">
    <property type="entry name" value="F-BOX_RNI_FBD-LIKE DOMAIN PROTEIN"/>
    <property type="match status" value="1"/>
</dbReference>
<dbReference type="Pfam" id="PF00646">
    <property type="entry name" value="F-box"/>
    <property type="match status" value="1"/>
</dbReference>
<dbReference type="Gene3D" id="1.20.1280.50">
    <property type="match status" value="1"/>
</dbReference>
<feature type="domain" description="F-box" evidence="1">
    <location>
        <begin position="11"/>
        <end position="46"/>
    </location>
</feature>
<reference evidence="3" key="1">
    <citation type="submission" date="2020-01" db="EMBL/GenBank/DDBJ databases">
        <authorList>
            <person name="Mishra B."/>
        </authorList>
    </citation>
    <scope>NUCLEOTIDE SEQUENCE [LARGE SCALE GENOMIC DNA]</scope>
</reference>
<dbReference type="Pfam" id="PF24758">
    <property type="entry name" value="LRR_At5g56370"/>
    <property type="match status" value="1"/>
</dbReference>
<evidence type="ECO:0000313" key="4">
    <source>
        <dbReference type="Proteomes" id="UP000467841"/>
    </source>
</evidence>
<dbReference type="OrthoDB" id="1939276at2759"/>
<dbReference type="InterPro" id="IPR053781">
    <property type="entry name" value="F-box_AtFBL13-like"/>
</dbReference>
<dbReference type="InterPro" id="IPR036047">
    <property type="entry name" value="F-box-like_dom_sf"/>
</dbReference>
<dbReference type="SUPFAM" id="SSF52047">
    <property type="entry name" value="RNI-like"/>
    <property type="match status" value="1"/>
</dbReference>
<dbReference type="InterPro" id="IPR050232">
    <property type="entry name" value="FBL13/AtMIF1-like"/>
</dbReference>
<dbReference type="AlphaFoldDB" id="A0A6D2HN25"/>
<dbReference type="InterPro" id="IPR055411">
    <property type="entry name" value="LRR_FXL15/At3g58940/PEG3-like"/>
</dbReference>
<name>A0A6D2HN25_9BRAS</name>
<dbReference type="CDD" id="cd22160">
    <property type="entry name" value="F-box_AtFBL13-like"/>
    <property type="match status" value="1"/>
</dbReference>
<organism evidence="3 4">
    <name type="scientific">Microthlaspi erraticum</name>
    <dbReference type="NCBI Taxonomy" id="1685480"/>
    <lineage>
        <taxon>Eukaryota</taxon>
        <taxon>Viridiplantae</taxon>
        <taxon>Streptophyta</taxon>
        <taxon>Embryophyta</taxon>
        <taxon>Tracheophyta</taxon>
        <taxon>Spermatophyta</taxon>
        <taxon>Magnoliopsida</taxon>
        <taxon>eudicotyledons</taxon>
        <taxon>Gunneridae</taxon>
        <taxon>Pentapetalae</taxon>
        <taxon>rosids</taxon>
        <taxon>malvids</taxon>
        <taxon>Brassicales</taxon>
        <taxon>Brassicaceae</taxon>
        <taxon>Coluteocarpeae</taxon>
        <taxon>Microthlaspi</taxon>
    </lineage>
</organism>
<evidence type="ECO:0000259" key="2">
    <source>
        <dbReference type="Pfam" id="PF24758"/>
    </source>
</evidence>
<comment type="caution">
    <text evidence="3">The sequence shown here is derived from an EMBL/GenBank/DDBJ whole genome shotgun (WGS) entry which is preliminary data.</text>
</comment>